<comment type="cofactor">
    <cofactor evidence="1">
        <name>heme</name>
        <dbReference type="ChEBI" id="CHEBI:30413"/>
    </cofactor>
</comment>
<dbReference type="PANTHER" id="PTHR46300">
    <property type="entry name" value="P450, PUTATIVE (EUROFUNG)-RELATED-RELATED"/>
    <property type="match status" value="1"/>
</dbReference>
<dbReference type="Proteomes" id="UP001556367">
    <property type="component" value="Unassembled WGS sequence"/>
</dbReference>
<organism evidence="8 9">
    <name type="scientific">Hohenbuehelia grisea</name>
    <dbReference type="NCBI Taxonomy" id="104357"/>
    <lineage>
        <taxon>Eukaryota</taxon>
        <taxon>Fungi</taxon>
        <taxon>Dikarya</taxon>
        <taxon>Basidiomycota</taxon>
        <taxon>Agaricomycotina</taxon>
        <taxon>Agaricomycetes</taxon>
        <taxon>Agaricomycetidae</taxon>
        <taxon>Agaricales</taxon>
        <taxon>Pleurotineae</taxon>
        <taxon>Pleurotaceae</taxon>
        <taxon>Hohenbuehelia</taxon>
    </lineage>
</organism>
<protein>
    <recommendedName>
        <fullName evidence="10">Cytochrome P450</fullName>
    </recommendedName>
</protein>
<evidence type="ECO:0000256" key="1">
    <source>
        <dbReference type="ARBA" id="ARBA00001971"/>
    </source>
</evidence>
<dbReference type="InterPro" id="IPR050364">
    <property type="entry name" value="Cytochrome_P450_fung"/>
</dbReference>
<evidence type="ECO:0000256" key="5">
    <source>
        <dbReference type="ARBA" id="ARBA00023002"/>
    </source>
</evidence>
<keyword evidence="6" id="KW-0408">Iron</keyword>
<comment type="caution">
    <text evidence="8">The sequence shown here is derived from an EMBL/GenBank/DDBJ whole genome shotgun (WGS) entry which is preliminary data.</text>
</comment>
<dbReference type="PANTHER" id="PTHR46300:SF7">
    <property type="entry name" value="P450, PUTATIVE (EUROFUNG)-RELATED"/>
    <property type="match status" value="1"/>
</dbReference>
<dbReference type="InterPro" id="IPR036396">
    <property type="entry name" value="Cyt_P450_sf"/>
</dbReference>
<keyword evidence="9" id="KW-1185">Reference proteome</keyword>
<evidence type="ECO:0000256" key="3">
    <source>
        <dbReference type="ARBA" id="ARBA00022617"/>
    </source>
</evidence>
<keyword evidence="4" id="KW-0479">Metal-binding</keyword>
<sequence length="324" mass="36680">MSVLYYGLAVLLHSLVLAYLTRRWKQRQSLPTPPGPPSQPLIGNILQVSPQGAWLSFTELRPKYGDLIFFHGLGNSILVLNSLKAINDLFDKRGNNYSNRPSFTVVGELMGLGQSMPLLPYGTEWREQRKLAHMALNPTAVKKYHVVQEDLAALLCADILKTPDDFFSLVRLTAGRIILAVTYGLSPKTADSDYITDAEETMELIGRATVPGAFLCDLIPSMKYLPSWVPFQREATKGRAMIENLVTKPLEHVKREMENDIAPPSLARDLLSTDHEERARYENRVKWATGSMYGGKVLVHQIARHVVNLNQRWQLEEKRPTRRF</sequence>
<evidence type="ECO:0000256" key="2">
    <source>
        <dbReference type="ARBA" id="ARBA00010617"/>
    </source>
</evidence>
<evidence type="ECO:0000313" key="8">
    <source>
        <dbReference type="EMBL" id="KAL0959324.1"/>
    </source>
</evidence>
<comment type="similarity">
    <text evidence="2">Belongs to the cytochrome P450 family.</text>
</comment>
<evidence type="ECO:0000313" key="9">
    <source>
        <dbReference type="Proteomes" id="UP001556367"/>
    </source>
</evidence>
<reference evidence="9" key="1">
    <citation type="submission" date="2024-06" db="EMBL/GenBank/DDBJ databases">
        <title>Multi-omics analyses provide insights into the biosynthesis of the anticancer antibiotic pleurotin in Hohenbuehelia grisea.</title>
        <authorList>
            <person name="Weaver J.A."/>
            <person name="Alberti F."/>
        </authorList>
    </citation>
    <scope>NUCLEOTIDE SEQUENCE [LARGE SCALE GENOMIC DNA]</scope>
    <source>
        <strain evidence="9">T-177</strain>
    </source>
</reference>
<evidence type="ECO:0000256" key="7">
    <source>
        <dbReference type="ARBA" id="ARBA00023033"/>
    </source>
</evidence>
<accession>A0ABR3JTZ8</accession>
<name>A0ABR3JTZ8_9AGAR</name>
<gene>
    <name evidence="8" type="ORF">HGRIS_014585</name>
</gene>
<evidence type="ECO:0008006" key="10">
    <source>
        <dbReference type="Google" id="ProtNLM"/>
    </source>
</evidence>
<dbReference type="EMBL" id="JASNQZ010000003">
    <property type="protein sequence ID" value="KAL0959324.1"/>
    <property type="molecule type" value="Genomic_DNA"/>
</dbReference>
<keyword evidence="3" id="KW-0349">Heme</keyword>
<dbReference type="Pfam" id="PF00067">
    <property type="entry name" value="p450"/>
    <property type="match status" value="1"/>
</dbReference>
<evidence type="ECO:0000256" key="4">
    <source>
        <dbReference type="ARBA" id="ARBA00022723"/>
    </source>
</evidence>
<dbReference type="SUPFAM" id="SSF48264">
    <property type="entry name" value="Cytochrome P450"/>
    <property type="match status" value="1"/>
</dbReference>
<proteinExistence type="inferred from homology"/>
<dbReference type="InterPro" id="IPR001128">
    <property type="entry name" value="Cyt_P450"/>
</dbReference>
<keyword evidence="7" id="KW-0503">Monooxygenase</keyword>
<evidence type="ECO:0000256" key="6">
    <source>
        <dbReference type="ARBA" id="ARBA00023004"/>
    </source>
</evidence>
<keyword evidence="5" id="KW-0560">Oxidoreductase</keyword>
<dbReference type="Gene3D" id="1.10.630.10">
    <property type="entry name" value="Cytochrome P450"/>
    <property type="match status" value="1"/>
</dbReference>